<protein>
    <submittedName>
        <fullName evidence="1">Uncharacterized protein</fullName>
    </submittedName>
</protein>
<dbReference type="STRING" id="1798482.A2763_01985"/>
<reference evidence="1 2" key="1">
    <citation type="journal article" date="2016" name="Nat. Commun.">
        <title>Thousands of microbial genomes shed light on interconnected biogeochemical processes in an aquifer system.</title>
        <authorList>
            <person name="Anantharaman K."/>
            <person name="Brown C.T."/>
            <person name="Hug L.A."/>
            <person name="Sharon I."/>
            <person name="Castelle C.J."/>
            <person name="Probst A.J."/>
            <person name="Thomas B.C."/>
            <person name="Singh A."/>
            <person name="Wilkins M.J."/>
            <person name="Karaoz U."/>
            <person name="Brodie E.L."/>
            <person name="Williams K.H."/>
            <person name="Hubbard S.S."/>
            <person name="Banfield J.F."/>
        </authorList>
    </citation>
    <scope>NUCLEOTIDE SEQUENCE [LARGE SCALE GENOMIC DNA]</scope>
</reference>
<organism evidence="1 2">
    <name type="scientific">Candidatus Kaiserbacteria bacterium RIFCSPHIGHO2_01_FULL_54_36</name>
    <dbReference type="NCBI Taxonomy" id="1798482"/>
    <lineage>
        <taxon>Bacteria</taxon>
        <taxon>Candidatus Kaiseribacteriota</taxon>
    </lineage>
</organism>
<comment type="caution">
    <text evidence="1">The sequence shown here is derived from an EMBL/GenBank/DDBJ whole genome shotgun (WGS) entry which is preliminary data.</text>
</comment>
<proteinExistence type="predicted"/>
<evidence type="ECO:0000313" key="1">
    <source>
        <dbReference type="EMBL" id="OGG51089.1"/>
    </source>
</evidence>
<dbReference type="AlphaFoldDB" id="A0A1F6CPH0"/>
<dbReference type="Proteomes" id="UP000178370">
    <property type="component" value="Unassembled WGS sequence"/>
</dbReference>
<evidence type="ECO:0000313" key="2">
    <source>
        <dbReference type="Proteomes" id="UP000178370"/>
    </source>
</evidence>
<gene>
    <name evidence="1" type="ORF">A2763_01985</name>
</gene>
<name>A0A1F6CPH0_9BACT</name>
<sequence length="382" mass="43561">MGRIQKISFPYLLGSTAGGHEKIAIFFGTDFYNLPIGSDQKLFTLRTNGMLAYVRRHFPDVRLLYQPHPNETDEYTLLDLSGFEVGKRTIADILLAEQAPRIAGVFAACSWAAASAYSMGFRAGVFLDSLKDAIPDDALIGYRSYFAGFPDSFFINSFDQELPPLPPRREDEERRALESIEKAIGNAKTVWFLSSDPAYVVHAAMLAQHFKHKRLVSVNLISARTVRWRIVDGSPLYAAFDKIVSVQSQKYTARPQNIPAILRNALELSRLPIRPNDAVISFAHPQFAENCILSWYPHIKKILMLESRWYHFNYEEEWKALPEAGFRTLPGVRFFNRVVEPLLRLHRTVYKEYADGKGTNIYRYAKPLESVFDTVFVLTPPN</sequence>
<accession>A0A1F6CPH0</accession>
<dbReference type="EMBL" id="MFKV01000002">
    <property type="protein sequence ID" value="OGG51089.1"/>
    <property type="molecule type" value="Genomic_DNA"/>
</dbReference>